<keyword evidence="2" id="KW-0813">Transport</keyword>
<feature type="compositionally biased region" description="Polar residues" evidence="5">
    <location>
        <begin position="881"/>
        <end position="893"/>
    </location>
</feature>
<feature type="compositionally biased region" description="Basic and acidic residues" evidence="5">
    <location>
        <begin position="822"/>
        <end position="837"/>
    </location>
</feature>
<reference evidence="7" key="1">
    <citation type="submission" date="2022-11" db="EMBL/GenBank/DDBJ databases">
        <authorList>
            <person name="Morgan W.R."/>
            <person name="Tartar A."/>
        </authorList>
    </citation>
    <scope>NUCLEOTIDE SEQUENCE</scope>
    <source>
        <strain evidence="7">ARSEF 373</strain>
    </source>
</reference>
<dbReference type="InterPro" id="IPR019538">
    <property type="entry name" value="PSMD5"/>
</dbReference>
<dbReference type="PROSITE" id="PS50006">
    <property type="entry name" value="FHA_DOMAIN"/>
    <property type="match status" value="1"/>
</dbReference>
<feature type="region of interest" description="Disordered" evidence="5">
    <location>
        <begin position="881"/>
        <end position="900"/>
    </location>
</feature>
<dbReference type="InterPro" id="IPR011989">
    <property type="entry name" value="ARM-like"/>
</dbReference>
<sequence length="1267" mass="141049">MEDEHYTATASSIVPSTQETQLVQDFLQQVPLEALFQCLQAASEANDAKKVRQIQYFRRVHLQNAHNDEMQVKVFCSCIDRVLGADGSDGIFFRPEIVPFLIAGLQHAEQQARLLTVKQLETHLSRKPIVDQVAVLFARVPDSEMYKPVLAALKTKALSIDLAEESVEYVRCLESITKICAASDRHMEFGIEHQCVDLVLDGLKSNDPLFLMNVVDILPYLCETRLGIQHIFRSDPFVGGSSVRLVGELSASAAKLEVKSWNWDDPALSKAFLSTIEQKAQSNDQQHQIAAMDAIAAFGASSEKELYLLLQHKSLCKEWLQVAASTKMPLKVNCLHSVATILRKHTRLVESADHLPAGNAAIWGLNEALFNQLGLAARQKSTVDYLMECLKQPFEELRTGVYSVLQAVAAQNNDWGIRALMSYGGFFEFLLDRSTEPNKETREWKFAVVDATLASPFQEKLDEVTLSKLRAHLARGPYVGNAPPEMDMEAAACEPIEANAHARLEAFRDSKQCATYMISTKLVNIFGRDQESCDHVLGNPSVSRKHAAVIHNEEGGIFIVDLMSRHGTYINKKKIPPHDPFLLHEGDTVKFGQSVRVYILKGASPEGLSAGVKKSWPRMKLKAPRVSITAVLPKRQSRPRHSATMVKLVADYISGSVTDEKTQEFLNNVMELEDEDRKEVSDILVEKIQAKYRNAYTAVITLLKHNMCVEELEENLSVLTQISQQRYDNAYRADARKILQLFAAVRLDPSNVQSPTQGSYSRDGSDSGVSHDDHDSYNPNGMRNRVLSGEGKRLFLASHGVGAMHDNTPGSIADHGISSRRSTIDGKDEQYRGRDPDADSQDDDRSDDGYAPPAYAPPVAHWQTSAAAAAAAHRLHHYPQTRSIGHSGSTMSDSGDAVADSRYDRAAPVEPSGFGFIAKSEPDSEELPVAETHAKTSAFGFIANKVDEEEDSPSGRPSDQTVSGFGFMAQEAPAEPEVPEPSVKVEEFLAESPEMDPDDFAEIWESTNESEEWTTELASTFDYEEFLACLECSRIAIVSTGKVDGMQQILCCAEQMSNESMFLVEIMLMPGLADMTVTFKWVVNSLLYGNGHLLFIELFQHCLRDFCVEESEPVPPKRVSGASSHTNVQEVASDEPHEHQSIRDYLTERPVVEPAQFEHLWVNGTVIGTLSLVLEDIPEKEDVISLFEENCLACLASGCVNHMFKFYFVAEMVELQCYFCVEMIIDAHQSSVVGVLKRLSLQQHSEDDEERIDSSFVQFFEELVHEL</sequence>
<evidence type="ECO:0000259" key="6">
    <source>
        <dbReference type="PROSITE" id="PS50006"/>
    </source>
</evidence>
<evidence type="ECO:0000256" key="5">
    <source>
        <dbReference type="SAM" id="MobiDB-lite"/>
    </source>
</evidence>
<keyword evidence="4" id="KW-0472">Membrane</keyword>
<dbReference type="FunFam" id="2.60.200.20:FF:000019">
    <property type="entry name" value="Nuclear inhibitor of protein phosphatase"/>
    <property type="match status" value="1"/>
</dbReference>
<comment type="caution">
    <text evidence="7">The sequence shown here is derived from an EMBL/GenBank/DDBJ whole genome shotgun (WGS) entry which is preliminary data.</text>
</comment>
<evidence type="ECO:0000256" key="1">
    <source>
        <dbReference type="ARBA" id="ARBA00004308"/>
    </source>
</evidence>
<dbReference type="GO" id="GO:0030131">
    <property type="term" value="C:clathrin adaptor complex"/>
    <property type="evidence" value="ECO:0007669"/>
    <property type="project" value="InterPro"/>
</dbReference>
<feature type="domain" description="FHA" evidence="6">
    <location>
        <begin position="524"/>
        <end position="575"/>
    </location>
</feature>
<dbReference type="Pfam" id="PF10508">
    <property type="entry name" value="Proteasom_PSMB"/>
    <property type="match status" value="1"/>
</dbReference>
<gene>
    <name evidence="7" type="ORF">N0F65_002861</name>
</gene>
<dbReference type="InterPro" id="IPR016024">
    <property type="entry name" value="ARM-type_fold"/>
</dbReference>
<evidence type="ECO:0000313" key="8">
    <source>
        <dbReference type="Proteomes" id="UP001146120"/>
    </source>
</evidence>
<dbReference type="InterPro" id="IPR012295">
    <property type="entry name" value="TBP_dom_sf"/>
</dbReference>
<dbReference type="GO" id="GO:0006886">
    <property type="term" value="P:intracellular protein transport"/>
    <property type="evidence" value="ECO:0007669"/>
    <property type="project" value="InterPro"/>
</dbReference>
<dbReference type="Pfam" id="PF09066">
    <property type="entry name" value="B2-adapt-app_C"/>
    <property type="match status" value="2"/>
</dbReference>
<dbReference type="GO" id="GO:0005829">
    <property type="term" value="C:cytosol"/>
    <property type="evidence" value="ECO:0007669"/>
    <property type="project" value="TreeGrafter"/>
</dbReference>
<dbReference type="InterPro" id="IPR000253">
    <property type="entry name" value="FHA_dom"/>
</dbReference>
<dbReference type="Pfam" id="PF00498">
    <property type="entry name" value="FHA"/>
    <property type="match status" value="1"/>
</dbReference>
<accession>A0AAV2ZE89</accession>
<dbReference type="PANTHER" id="PTHR13554">
    <property type="entry name" value="26S PROTEASOME NON-ATPASE REGULATORY SUBUNIT 5-RELATED"/>
    <property type="match status" value="1"/>
</dbReference>
<evidence type="ECO:0000256" key="3">
    <source>
        <dbReference type="ARBA" id="ARBA00022927"/>
    </source>
</evidence>
<dbReference type="SUPFAM" id="SSF48371">
    <property type="entry name" value="ARM repeat"/>
    <property type="match status" value="1"/>
</dbReference>
<feature type="compositionally biased region" description="Basic and acidic residues" evidence="5">
    <location>
        <begin position="763"/>
        <end position="776"/>
    </location>
</feature>
<dbReference type="PANTHER" id="PTHR13554:SF10">
    <property type="entry name" value="26S PROTEASOME NON-ATPASE REGULATORY SUBUNIT 5"/>
    <property type="match status" value="1"/>
</dbReference>
<feature type="region of interest" description="Disordered" evidence="5">
    <location>
        <begin position="801"/>
        <end position="857"/>
    </location>
</feature>
<dbReference type="GO" id="GO:0012505">
    <property type="term" value="C:endomembrane system"/>
    <property type="evidence" value="ECO:0007669"/>
    <property type="project" value="UniProtKB-SubCell"/>
</dbReference>
<dbReference type="GO" id="GO:0043248">
    <property type="term" value="P:proteasome assembly"/>
    <property type="evidence" value="ECO:0007669"/>
    <property type="project" value="InterPro"/>
</dbReference>
<dbReference type="Proteomes" id="UP001146120">
    <property type="component" value="Unassembled WGS sequence"/>
</dbReference>
<name>A0AAV2ZE89_9STRA</name>
<dbReference type="EMBL" id="DAKRPA010000019">
    <property type="protein sequence ID" value="DBA03453.1"/>
    <property type="molecule type" value="Genomic_DNA"/>
</dbReference>
<proteinExistence type="predicted"/>
<feature type="compositionally biased region" description="Polar residues" evidence="5">
    <location>
        <begin position="750"/>
        <end position="760"/>
    </location>
</feature>
<dbReference type="InterPro" id="IPR015151">
    <property type="entry name" value="B-adaptin_app_sub_C"/>
</dbReference>
<protein>
    <recommendedName>
        <fullName evidence="6">FHA domain-containing protein</fullName>
    </recommendedName>
</protein>
<organism evidence="7 8">
    <name type="scientific">Lagenidium giganteum</name>
    <dbReference type="NCBI Taxonomy" id="4803"/>
    <lineage>
        <taxon>Eukaryota</taxon>
        <taxon>Sar</taxon>
        <taxon>Stramenopiles</taxon>
        <taxon>Oomycota</taxon>
        <taxon>Peronosporomycetes</taxon>
        <taxon>Pythiales</taxon>
        <taxon>Pythiaceae</taxon>
    </lineage>
</organism>
<comment type="subcellular location">
    <subcellularLocation>
        <location evidence="1">Endomembrane system</location>
    </subcellularLocation>
</comment>
<evidence type="ECO:0000256" key="2">
    <source>
        <dbReference type="ARBA" id="ARBA00022448"/>
    </source>
</evidence>
<feature type="region of interest" description="Disordered" evidence="5">
    <location>
        <begin position="750"/>
        <end position="785"/>
    </location>
</feature>
<reference evidence="7" key="2">
    <citation type="journal article" date="2023" name="Microbiol Resour">
        <title>Decontamination and Annotation of the Draft Genome Sequence of the Oomycete Lagenidium giganteum ARSEF 373.</title>
        <authorList>
            <person name="Morgan W.R."/>
            <person name="Tartar A."/>
        </authorList>
    </citation>
    <scope>NUCLEOTIDE SEQUENCE</scope>
    <source>
        <strain evidence="7">ARSEF 373</strain>
    </source>
</reference>
<keyword evidence="3" id="KW-0653">Protein transport</keyword>
<dbReference type="SUPFAM" id="SSF49879">
    <property type="entry name" value="SMAD/FHA domain"/>
    <property type="match status" value="1"/>
</dbReference>
<dbReference type="AlphaFoldDB" id="A0AAV2ZE89"/>
<dbReference type="InterPro" id="IPR008984">
    <property type="entry name" value="SMAD_FHA_dom_sf"/>
</dbReference>
<keyword evidence="8" id="KW-1185">Reference proteome</keyword>
<dbReference type="Gene3D" id="1.25.10.10">
    <property type="entry name" value="Leucine-rich Repeat Variant"/>
    <property type="match status" value="1"/>
</dbReference>
<dbReference type="SMART" id="SM00240">
    <property type="entry name" value="FHA"/>
    <property type="match status" value="1"/>
</dbReference>
<evidence type="ECO:0000313" key="7">
    <source>
        <dbReference type="EMBL" id="DBA03453.1"/>
    </source>
</evidence>
<dbReference type="Gene3D" id="2.60.200.20">
    <property type="match status" value="1"/>
</dbReference>
<dbReference type="GO" id="GO:0016192">
    <property type="term" value="P:vesicle-mediated transport"/>
    <property type="evidence" value="ECO:0007669"/>
    <property type="project" value="InterPro"/>
</dbReference>
<evidence type="ECO:0000256" key="4">
    <source>
        <dbReference type="ARBA" id="ARBA00023136"/>
    </source>
</evidence>
<dbReference type="Gene3D" id="3.30.310.10">
    <property type="entry name" value="TATA-Binding Protein"/>
    <property type="match status" value="2"/>
</dbReference>